<name>A0A5C3MJR1_9AGAR</name>
<keyword evidence="1" id="KW-0472">Membrane</keyword>
<accession>A0A5C3MJR1</accession>
<keyword evidence="1" id="KW-1133">Transmembrane helix</keyword>
<reference evidence="2 3" key="1">
    <citation type="journal article" date="2019" name="Nat. Ecol. Evol.">
        <title>Megaphylogeny resolves global patterns of mushroom evolution.</title>
        <authorList>
            <person name="Varga T."/>
            <person name="Krizsan K."/>
            <person name="Foldi C."/>
            <person name="Dima B."/>
            <person name="Sanchez-Garcia M."/>
            <person name="Sanchez-Ramirez S."/>
            <person name="Szollosi G.J."/>
            <person name="Szarkandi J.G."/>
            <person name="Papp V."/>
            <person name="Albert L."/>
            <person name="Andreopoulos W."/>
            <person name="Angelini C."/>
            <person name="Antonin V."/>
            <person name="Barry K.W."/>
            <person name="Bougher N.L."/>
            <person name="Buchanan P."/>
            <person name="Buyck B."/>
            <person name="Bense V."/>
            <person name="Catcheside P."/>
            <person name="Chovatia M."/>
            <person name="Cooper J."/>
            <person name="Damon W."/>
            <person name="Desjardin D."/>
            <person name="Finy P."/>
            <person name="Geml J."/>
            <person name="Haridas S."/>
            <person name="Hughes K."/>
            <person name="Justo A."/>
            <person name="Karasinski D."/>
            <person name="Kautmanova I."/>
            <person name="Kiss B."/>
            <person name="Kocsube S."/>
            <person name="Kotiranta H."/>
            <person name="LaButti K.M."/>
            <person name="Lechner B.E."/>
            <person name="Liimatainen K."/>
            <person name="Lipzen A."/>
            <person name="Lukacs Z."/>
            <person name="Mihaltcheva S."/>
            <person name="Morgado L.N."/>
            <person name="Niskanen T."/>
            <person name="Noordeloos M.E."/>
            <person name="Ohm R.A."/>
            <person name="Ortiz-Santana B."/>
            <person name="Ovrebo C."/>
            <person name="Racz N."/>
            <person name="Riley R."/>
            <person name="Savchenko A."/>
            <person name="Shiryaev A."/>
            <person name="Soop K."/>
            <person name="Spirin V."/>
            <person name="Szebenyi C."/>
            <person name="Tomsovsky M."/>
            <person name="Tulloss R.E."/>
            <person name="Uehling J."/>
            <person name="Grigoriev I.V."/>
            <person name="Vagvolgyi C."/>
            <person name="Papp T."/>
            <person name="Martin F.M."/>
            <person name="Miettinen O."/>
            <person name="Hibbett D.S."/>
            <person name="Nagy L.G."/>
        </authorList>
    </citation>
    <scope>NUCLEOTIDE SEQUENCE [LARGE SCALE GENOMIC DNA]</scope>
    <source>
        <strain evidence="2 3">CBS 166.37</strain>
    </source>
</reference>
<dbReference type="AlphaFoldDB" id="A0A5C3MJR1"/>
<proteinExistence type="predicted"/>
<gene>
    <name evidence="2" type="ORF">BDQ12DRAFT_50238</name>
</gene>
<dbReference type="EMBL" id="ML213590">
    <property type="protein sequence ID" value="TFK45147.1"/>
    <property type="molecule type" value="Genomic_DNA"/>
</dbReference>
<evidence type="ECO:0000313" key="2">
    <source>
        <dbReference type="EMBL" id="TFK45147.1"/>
    </source>
</evidence>
<dbReference type="Proteomes" id="UP000308652">
    <property type="component" value="Unassembled WGS sequence"/>
</dbReference>
<organism evidence="2 3">
    <name type="scientific">Crucibulum laeve</name>
    <dbReference type="NCBI Taxonomy" id="68775"/>
    <lineage>
        <taxon>Eukaryota</taxon>
        <taxon>Fungi</taxon>
        <taxon>Dikarya</taxon>
        <taxon>Basidiomycota</taxon>
        <taxon>Agaricomycotina</taxon>
        <taxon>Agaricomycetes</taxon>
        <taxon>Agaricomycetidae</taxon>
        <taxon>Agaricales</taxon>
        <taxon>Agaricineae</taxon>
        <taxon>Nidulariaceae</taxon>
        <taxon>Crucibulum</taxon>
    </lineage>
</organism>
<evidence type="ECO:0000313" key="3">
    <source>
        <dbReference type="Proteomes" id="UP000308652"/>
    </source>
</evidence>
<protein>
    <submittedName>
        <fullName evidence="2">Uncharacterized protein</fullName>
    </submittedName>
</protein>
<feature type="transmembrane region" description="Helical" evidence="1">
    <location>
        <begin position="15"/>
        <end position="38"/>
    </location>
</feature>
<evidence type="ECO:0000256" key="1">
    <source>
        <dbReference type="SAM" id="Phobius"/>
    </source>
</evidence>
<keyword evidence="3" id="KW-1185">Reference proteome</keyword>
<keyword evidence="1" id="KW-0812">Transmembrane</keyword>
<sequence length="116" mass="13175">MSRSLRVLHTLEYSLRYFVLIGAIYIPSSPLGAIRFLAKMLFQLRFRRQTGPEHAANFPEASFWGAWLYYEHSSIATMRDLQALHFASGSTCAATTESPRGVTPMSRWELSMSRNG</sequence>